<proteinExistence type="predicted"/>
<organism evidence="1">
    <name type="scientific">Rhizophora mucronata</name>
    <name type="common">Asiatic mangrove</name>
    <dbReference type="NCBI Taxonomy" id="61149"/>
    <lineage>
        <taxon>Eukaryota</taxon>
        <taxon>Viridiplantae</taxon>
        <taxon>Streptophyta</taxon>
        <taxon>Embryophyta</taxon>
        <taxon>Tracheophyta</taxon>
        <taxon>Spermatophyta</taxon>
        <taxon>Magnoliopsida</taxon>
        <taxon>eudicotyledons</taxon>
        <taxon>Gunneridae</taxon>
        <taxon>Pentapetalae</taxon>
        <taxon>rosids</taxon>
        <taxon>fabids</taxon>
        <taxon>Malpighiales</taxon>
        <taxon>Rhizophoraceae</taxon>
        <taxon>Rhizophora</taxon>
    </lineage>
</organism>
<name>A0A2P2QV39_RHIMU</name>
<sequence length="42" mass="4758">MVDRSVLASWSIWTVPCFHPLDLSCQDLLLSMLLLSLHEPCS</sequence>
<accession>A0A2P2QV39</accession>
<protein>
    <submittedName>
        <fullName evidence="1">Uncharacterized protein</fullName>
    </submittedName>
</protein>
<dbReference type="EMBL" id="GGEC01090343">
    <property type="protein sequence ID" value="MBX70827.1"/>
    <property type="molecule type" value="Transcribed_RNA"/>
</dbReference>
<evidence type="ECO:0000313" key="1">
    <source>
        <dbReference type="EMBL" id="MBX70827.1"/>
    </source>
</evidence>
<dbReference type="AlphaFoldDB" id="A0A2P2QV39"/>
<reference evidence="1" key="1">
    <citation type="submission" date="2018-02" db="EMBL/GenBank/DDBJ databases">
        <title>Rhizophora mucronata_Transcriptome.</title>
        <authorList>
            <person name="Meera S.P."/>
            <person name="Sreeshan A."/>
            <person name="Augustine A."/>
        </authorList>
    </citation>
    <scope>NUCLEOTIDE SEQUENCE</scope>
    <source>
        <tissue evidence="1">Leaf</tissue>
    </source>
</reference>